<reference evidence="1" key="1">
    <citation type="submission" date="2022-04" db="EMBL/GenBank/DDBJ databases">
        <title>A functionally conserved STORR gene fusion in Papaver species that diverged 16.8 million years ago.</title>
        <authorList>
            <person name="Catania T."/>
        </authorList>
    </citation>
    <scope>NUCLEOTIDE SEQUENCE</scope>
    <source>
        <strain evidence="1">S-188037</strain>
    </source>
</reference>
<gene>
    <name evidence="1" type="ORF">MKW98_000935</name>
</gene>
<organism evidence="1 2">
    <name type="scientific">Papaver atlanticum</name>
    <dbReference type="NCBI Taxonomy" id="357466"/>
    <lineage>
        <taxon>Eukaryota</taxon>
        <taxon>Viridiplantae</taxon>
        <taxon>Streptophyta</taxon>
        <taxon>Embryophyta</taxon>
        <taxon>Tracheophyta</taxon>
        <taxon>Spermatophyta</taxon>
        <taxon>Magnoliopsida</taxon>
        <taxon>Ranunculales</taxon>
        <taxon>Papaveraceae</taxon>
        <taxon>Papaveroideae</taxon>
        <taxon>Papaver</taxon>
    </lineage>
</organism>
<proteinExistence type="predicted"/>
<accession>A0AAD4XBS7</accession>
<sequence length="68" mass="8134">MWLNKYGKIQQLEVDASTFPIERFTLLPLEMVPGRINNKHFYTNCTQIYNTVVKQVEERDETNKVNMR</sequence>
<comment type="caution">
    <text evidence="1">The sequence shown here is derived from an EMBL/GenBank/DDBJ whole genome shotgun (WGS) entry which is preliminary data.</text>
</comment>
<keyword evidence="2" id="KW-1185">Reference proteome</keyword>
<evidence type="ECO:0000313" key="2">
    <source>
        <dbReference type="Proteomes" id="UP001202328"/>
    </source>
</evidence>
<protein>
    <submittedName>
        <fullName evidence="1">Uncharacterized protein</fullName>
    </submittedName>
</protein>
<dbReference type="AlphaFoldDB" id="A0AAD4XBS7"/>
<evidence type="ECO:0000313" key="1">
    <source>
        <dbReference type="EMBL" id="KAI3900035.1"/>
    </source>
</evidence>
<dbReference type="Proteomes" id="UP001202328">
    <property type="component" value="Unassembled WGS sequence"/>
</dbReference>
<name>A0AAD4XBS7_9MAGN</name>
<dbReference type="EMBL" id="JAJJMB010011750">
    <property type="protein sequence ID" value="KAI3900035.1"/>
    <property type="molecule type" value="Genomic_DNA"/>
</dbReference>